<dbReference type="HOGENOM" id="CLU_1748517_0_0_12"/>
<evidence type="ECO:0000313" key="3">
    <source>
        <dbReference type="Proteomes" id="UP000007254"/>
    </source>
</evidence>
<dbReference type="Proteomes" id="UP000007254">
    <property type="component" value="Chromosome"/>
</dbReference>
<dbReference type="EMBL" id="CP002903">
    <property type="protein sequence ID" value="AEJ60291.1"/>
    <property type="molecule type" value="Genomic_DNA"/>
</dbReference>
<reference evidence="2 3" key="1">
    <citation type="submission" date="2011-06" db="EMBL/GenBank/DDBJ databases">
        <title>The complete genome of Spirochaeta thermophila DSM 6578.</title>
        <authorList>
            <consortium name="US DOE Joint Genome Institute (JGI-PGF)"/>
            <person name="Lucas S."/>
            <person name="Lapidus A."/>
            <person name="Bruce D."/>
            <person name="Goodwin L."/>
            <person name="Pitluck S."/>
            <person name="Peters L."/>
            <person name="Kyrpides N."/>
            <person name="Mavromatis K."/>
            <person name="Ivanova N."/>
            <person name="Mikailova N."/>
            <person name="Pagani I."/>
            <person name="Chertkov O."/>
            <person name="Detter J.C."/>
            <person name="Tapia R."/>
            <person name="Han C."/>
            <person name="Land M."/>
            <person name="Hauser L."/>
            <person name="Markowitz V."/>
            <person name="Cheng J.-F."/>
            <person name="Hugenholtz P."/>
            <person name="Woyke T."/>
            <person name="Wu D."/>
            <person name="Spring S."/>
            <person name="Merkhoffer B."/>
            <person name="Schneider S."/>
            <person name="Klenk H.-P."/>
            <person name="Eisen J.A."/>
        </authorList>
    </citation>
    <scope>NUCLEOTIDE SEQUENCE [LARGE SCALE GENOMIC DNA]</scope>
    <source>
        <strain evidence="3">ATCC 700085 / DSM 6578 / Z-1203</strain>
    </source>
</reference>
<dbReference type="STRING" id="869211.Spith_0004"/>
<dbReference type="OrthoDB" id="370673at2"/>
<dbReference type="PANTHER" id="PTHR36456:SF1">
    <property type="entry name" value="UPF0232 PROTEIN SCO3875"/>
    <property type="match status" value="1"/>
</dbReference>
<dbReference type="KEGG" id="stq:Spith_0004"/>
<evidence type="ECO:0000256" key="1">
    <source>
        <dbReference type="SAM" id="MobiDB-lite"/>
    </source>
</evidence>
<gene>
    <name evidence="2" type="ordered locus">Spith_0004</name>
</gene>
<feature type="compositionally biased region" description="Polar residues" evidence="1">
    <location>
        <begin position="97"/>
        <end position="112"/>
    </location>
</feature>
<sequence>MKRASELVRALLSHIAPEQGEMYLRFFHMWRRILGERLAYHCRIQDVEKGVVKVVVDHPAWLAEVHFKERYILSRLQRDFPSLGIRRLEFRVEPTMTPRSSQDQVRTQSSEGTEPVEVEEIHATETERIKDPHLREALERLRKTLSRRALT</sequence>
<dbReference type="Pfam" id="PF05258">
    <property type="entry name" value="DciA"/>
    <property type="match status" value="1"/>
</dbReference>
<protein>
    <recommendedName>
        <fullName evidence="4">DUF721 domain-containing protein</fullName>
    </recommendedName>
</protein>
<evidence type="ECO:0000313" key="2">
    <source>
        <dbReference type="EMBL" id="AEJ60291.1"/>
    </source>
</evidence>
<feature type="region of interest" description="Disordered" evidence="1">
    <location>
        <begin position="94"/>
        <end position="125"/>
    </location>
</feature>
<organism evidence="2 3">
    <name type="scientific">Winmispira thermophila (strain ATCC 700085 / DSM 6578 / Z-1203)</name>
    <name type="common">Spirochaeta thermophila</name>
    <dbReference type="NCBI Taxonomy" id="869211"/>
    <lineage>
        <taxon>Bacteria</taxon>
        <taxon>Pseudomonadati</taxon>
        <taxon>Spirochaetota</taxon>
        <taxon>Spirochaetia</taxon>
        <taxon>Winmispirales</taxon>
        <taxon>Winmispiraceae</taxon>
        <taxon>Winmispira</taxon>
    </lineage>
</organism>
<keyword evidence="3" id="KW-1185">Reference proteome</keyword>
<accession>G0GAY9</accession>
<evidence type="ECO:0008006" key="4">
    <source>
        <dbReference type="Google" id="ProtNLM"/>
    </source>
</evidence>
<dbReference type="RefSeq" id="WP_014623701.1">
    <property type="nucleotide sequence ID" value="NC_017583.1"/>
</dbReference>
<dbReference type="AlphaFoldDB" id="G0GAY9"/>
<proteinExistence type="predicted"/>
<name>G0GAY9_WINT7</name>
<dbReference type="InterPro" id="IPR007922">
    <property type="entry name" value="DciA-like"/>
</dbReference>
<dbReference type="PANTHER" id="PTHR36456">
    <property type="entry name" value="UPF0232 PROTEIN SCO3875"/>
    <property type="match status" value="1"/>
</dbReference>